<dbReference type="InterPro" id="IPR003439">
    <property type="entry name" value="ABC_transporter-like_ATP-bd"/>
</dbReference>
<dbReference type="AlphaFoldDB" id="A0A077AXA5"/>
<dbReference type="OrthoDB" id="9778547at2"/>
<reference evidence="5 6" key="1">
    <citation type="submission" date="2014-07" db="EMBL/GenBank/DDBJ databases">
        <title>Comparative genomic insights into amoeba endosymbionts belonging to the families of Holosporaceae and Candidatus Midichloriaceae within Rickettsiales.</title>
        <authorList>
            <person name="Wang Z."/>
            <person name="Wu M."/>
        </authorList>
    </citation>
    <scope>NUCLEOTIDE SEQUENCE [LARGE SCALE GENOMIC DNA]</scope>
    <source>
        <strain evidence="5">PRA3</strain>
    </source>
</reference>
<evidence type="ECO:0000256" key="2">
    <source>
        <dbReference type="ARBA" id="ARBA00022741"/>
    </source>
</evidence>
<dbReference type="eggNOG" id="COG4586">
    <property type="taxonomic scope" value="Bacteria"/>
</dbReference>
<dbReference type="InterPro" id="IPR003593">
    <property type="entry name" value="AAA+_ATPase"/>
</dbReference>
<sequence>MTMIQATNLCKEFRIKKSADVSLKNVKSLFFPEYTIFYAVKNLSFSIQRGEKVAFLGANGAGKSTAIKMLTGILYPTSGDILVNGLIPWKERSKLSYNIGIVFGQRSQLWAYLPAKDTYQLISKIYGLSESRYKQRLEEIAEVLKITNIIEIPVNQLSLGQRMRCEIAATLLHRPDILFLDEPTIGIDINTKMAIRNYLNILSEQEGTTILLTSHDIADIEQVCNKVIILNEGKKIIDQSLDSIKEHYIKVKRIILKTQDEIKTLEITGVKIVDTLSTTVTLEVDNQTISTQKVIGILLSRYSVSDISIVDPPLEEIIQNIFNRQDSRHAF</sequence>
<evidence type="ECO:0000256" key="1">
    <source>
        <dbReference type="ARBA" id="ARBA00022448"/>
    </source>
</evidence>
<keyword evidence="2" id="KW-0547">Nucleotide-binding</keyword>
<dbReference type="STRING" id="91604.ID47_07600"/>
<dbReference type="PROSITE" id="PS50893">
    <property type="entry name" value="ABC_TRANSPORTER_2"/>
    <property type="match status" value="1"/>
</dbReference>
<evidence type="ECO:0000313" key="5">
    <source>
        <dbReference type="EMBL" id="AIK96614.1"/>
    </source>
</evidence>
<dbReference type="EMBL" id="CP008941">
    <property type="protein sequence ID" value="AIK96614.1"/>
    <property type="molecule type" value="Genomic_DNA"/>
</dbReference>
<dbReference type="GO" id="GO:0005524">
    <property type="term" value="F:ATP binding"/>
    <property type="evidence" value="ECO:0007669"/>
    <property type="project" value="UniProtKB-KW"/>
</dbReference>
<evidence type="ECO:0000313" key="6">
    <source>
        <dbReference type="Proteomes" id="UP000028926"/>
    </source>
</evidence>
<protein>
    <recommendedName>
        <fullName evidence="4">ABC transporter domain-containing protein</fullName>
    </recommendedName>
</protein>
<gene>
    <name evidence="5" type="ORF">ID47_07600</name>
</gene>
<accession>A0A077AXA5</accession>
<dbReference type="PANTHER" id="PTHR42711:SF1">
    <property type="entry name" value="ABC-TRANSPORT PROTEIN, ATP-BINDING COMPONENT"/>
    <property type="match status" value="1"/>
</dbReference>
<dbReference type="PANTHER" id="PTHR42711">
    <property type="entry name" value="ABC TRANSPORTER ATP-BINDING PROTEIN"/>
    <property type="match status" value="1"/>
</dbReference>
<dbReference type="InterPro" id="IPR027417">
    <property type="entry name" value="P-loop_NTPase"/>
</dbReference>
<keyword evidence="1" id="KW-0813">Transport</keyword>
<evidence type="ECO:0000256" key="3">
    <source>
        <dbReference type="ARBA" id="ARBA00022840"/>
    </source>
</evidence>
<name>A0A077AXA5_9PROT</name>
<keyword evidence="6" id="KW-1185">Reference proteome</keyword>
<dbReference type="HOGENOM" id="CLU_000604_1_2_5"/>
<dbReference type="InterPro" id="IPR050763">
    <property type="entry name" value="ABC_transporter_ATP-binding"/>
</dbReference>
<dbReference type="SUPFAM" id="SSF52540">
    <property type="entry name" value="P-loop containing nucleoside triphosphate hydrolases"/>
    <property type="match status" value="1"/>
</dbReference>
<dbReference type="Pfam" id="PF00005">
    <property type="entry name" value="ABC_tran"/>
    <property type="match status" value="1"/>
</dbReference>
<proteinExistence type="predicted"/>
<dbReference type="GO" id="GO:0016887">
    <property type="term" value="F:ATP hydrolysis activity"/>
    <property type="evidence" value="ECO:0007669"/>
    <property type="project" value="InterPro"/>
</dbReference>
<dbReference type="KEGG" id="paca:ID47_07600"/>
<dbReference type="SMART" id="SM00382">
    <property type="entry name" value="AAA"/>
    <property type="match status" value="1"/>
</dbReference>
<feature type="domain" description="ABC transporter" evidence="4">
    <location>
        <begin position="21"/>
        <end position="257"/>
    </location>
</feature>
<dbReference type="Gene3D" id="3.40.50.300">
    <property type="entry name" value="P-loop containing nucleotide triphosphate hydrolases"/>
    <property type="match status" value="1"/>
</dbReference>
<organism evidence="5 6">
    <name type="scientific">Candidatus Odyssella acanthamoebae</name>
    <dbReference type="NCBI Taxonomy" id="91604"/>
    <lineage>
        <taxon>Bacteria</taxon>
        <taxon>Pseudomonadati</taxon>
        <taxon>Pseudomonadota</taxon>
        <taxon>Alphaproteobacteria</taxon>
        <taxon>Holosporales</taxon>
        <taxon>Candidatus Paracaedibacteraceae</taxon>
        <taxon>Candidatus Odyssella</taxon>
    </lineage>
</organism>
<keyword evidence="3" id="KW-0067">ATP-binding</keyword>
<dbReference type="Proteomes" id="UP000028926">
    <property type="component" value="Chromosome"/>
</dbReference>
<evidence type="ECO:0000259" key="4">
    <source>
        <dbReference type="PROSITE" id="PS50893"/>
    </source>
</evidence>